<gene>
    <name evidence="3" type="ORF">HW532_09165</name>
</gene>
<dbReference type="InterPro" id="IPR000873">
    <property type="entry name" value="AMP-dep_synth/lig_dom"/>
</dbReference>
<dbReference type="AlphaFoldDB" id="A0A7S8C8A2"/>
<dbReference type="Gene3D" id="3.40.50.12780">
    <property type="entry name" value="N-terminal domain of ligase-like"/>
    <property type="match status" value="1"/>
</dbReference>
<evidence type="ECO:0000259" key="2">
    <source>
        <dbReference type="Pfam" id="PF14535"/>
    </source>
</evidence>
<dbReference type="KEGG" id="kmn:HW532_09165"/>
<proteinExistence type="predicted"/>
<protein>
    <submittedName>
        <fullName evidence="3">AMP-binding protein</fullName>
    </submittedName>
</protein>
<dbReference type="InterPro" id="IPR028154">
    <property type="entry name" value="AMP-dep_Lig_C"/>
</dbReference>
<reference evidence="3 4" key="1">
    <citation type="submission" date="2020-06" db="EMBL/GenBank/DDBJ databases">
        <title>Genome sequence of 2 isolates from Red Sea Mangroves.</title>
        <authorList>
            <person name="Sefrji F."/>
            <person name="Michoud G."/>
            <person name="Merlino G."/>
            <person name="Daffonchio D."/>
        </authorList>
    </citation>
    <scope>NUCLEOTIDE SEQUENCE [LARGE SCALE GENOMIC DNA]</scope>
    <source>
        <strain evidence="3 4">R1DC25</strain>
    </source>
</reference>
<dbReference type="PANTHER" id="PTHR43845">
    <property type="entry name" value="BLR5969 PROTEIN"/>
    <property type="match status" value="1"/>
</dbReference>
<keyword evidence="4" id="KW-1185">Reference proteome</keyword>
<organism evidence="3 4">
    <name type="scientific">Kaustia mangrovi</name>
    <dbReference type="NCBI Taxonomy" id="2593653"/>
    <lineage>
        <taxon>Bacteria</taxon>
        <taxon>Pseudomonadati</taxon>
        <taxon>Pseudomonadota</taxon>
        <taxon>Alphaproteobacteria</taxon>
        <taxon>Hyphomicrobiales</taxon>
        <taxon>Parvibaculaceae</taxon>
        <taxon>Kaustia</taxon>
    </lineage>
</organism>
<feature type="domain" description="AMP-dependent ligase C-terminal" evidence="2">
    <location>
        <begin position="341"/>
        <end position="430"/>
    </location>
</feature>
<dbReference type="SUPFAM" id="SSF56801">
    <property type="entry name" value="Acetyl-CoA synthetase-like"/>
    <property type="match status" value="1"/>
</dbReference>
<accession>A0A7S8C8A2</accession>
<sequence>MHEPEIESAPWADQAAGDDRLYREQIRYLFEQSRFYRDKLSAAGLSSADDAGGLDAIAALPFTEKDELRASRSDAHPIGTHLAAPMEDIVRIYSTSGTTGTPSYIPLTASDLQNWVRTSARSYAASGAKAGDRIVSTYNAGPFVAGAALDAFNRLGLCHIPVGTGNTERLMAAVRLLKPHILACTPSYALHLAEWGRERGMDLPASSVERILVAGEPGGGEEAMRTQLEAAWGAKVTEAMGIGDIGASIWGECEEQAGMHFCARGFVHFELIDPETGSAVPTEDGARGELVLTHLRHRAAPLLRFRTRDHVEVSTEPCRCGRTSPRVRCLGRTDDMLIVRGVNVFPSALREVVNEFAPSVSGVIAVRPGRHGVKQTPPLKVLVEIADGLDDRDALVGRIRQRIRDKLVVTTEIVPVPWGSLPRSEYKSKLIDYSEAAPADG</sequence>
<evidence type="ECO:0000259" key="1">
    <source>
        <dbReference type="Pfam" id="PF00501"/>
    </source>
</evidence>
<evidence type="ECO:0000313" key="4">
    <source>
        <dbReference type="Proteomes" id="UP000593594"/>
    </source>
</evidence>
<dbReference type="Gene3D" id="3.30.300.30">
    <property type="match status" value="1"/>
</dbReference>
<dbReference type="PANTHER" id="PTHR43845:SF1">
    <property type="entry name" value="BLR5969 PROTEIN"/>
    <property type="match status" value="1"/>
</dbReference>
<dbReference type="Pfam" id="PF00501">
    <property type="entry name" value="AMP-binding"/>
    <property type="match status" value="1"/>
</dbReference>
<dbReference type="InterPro" id="IPR045851">
    <property type="entry name" value="AMP-bd_C_sf"/>
</dbReference>
<dbReference type="Proteomes" id="UP000593594">
    <property type="component" value="Chromosome"/>
</dbReference>
<dbReference type="InterPro" id="IPR042099">
    <property type="entry name" value="ANL_N_sf"/>
</dbReference>
<dbReference type="EMBL" id="CP058214">
    <property type="protein sequence ID" value="QPC45263.1"/>
    <property type="molecule type" value="Genomic_DNA"/>
</dbReference>
<feature type="domain" description="AMP-dependent synthetase/ligase" evidence="1">
    <location>
        <begin position="59"/>
        <end position="292"/>
    </location>
</feature>
<dbReference type="Pfam" id="PF14535">
    <property type="entry name" value="AMP-binding_C_2"/>
    <property type="match status" value="1"/>
</dbReference>
<evidence type="ECO:0000313" key="3">
    <source>
        <dbReference type="EMBL" id="QPC45263.1"/>
    </source>
</evidence>
<name>A0A7S8C8A2_9HYPH</name>